<keyword evidence="6 7" id="KW-0067">ATP-binding</keyword>
<keyword evidence="2" id="KW-0808">Transferase</keyword>
<dbReference type="PROSITE" id="PS00107">
    <property type="entry name" value="PROTEIN_KINASE_ATP"/>
    <property type="match status" value="1"/>
</dbReference>
<dbReference type="InterPro" id="IPR011009">
    <property type="entry name" value="Kinase-like_dom_sf"/>
</dbReference>
<protein>
    <recommendedName>
        <fullName evidence="13">Calcium-dependent kinase</fullName>
    </recommendedName>
</protein>
<dbReference type="AlphaFoldDB" id="A0A9D4TQT9"/>
<dbReference type="GO" id="GO:0004674">
    <property type="term" value="F:protein serine/threonine kinase activity"/>
    <property type="evidence" value="ECO:0007669"/>
    <property type="project" value="UniProtKB-KW"/>
</dbReference>
<proteinExistence type="predicted"/>
<feature type="binding site" evidence="7">
    <location>
        <position position="120"/>
    </location>
    <ligand>
        <name>ATP</name>
        <dbReference type="ChEBI" id="CHEBI:30616"/>
    </ligand>
</feature>
<keyword evidence="1" id="KW-0723">Serine/threonine-protein kinase</keyword>
<evidence type="ECO:0000256" key="3">
    <source>
        <dbReference type="ARBA" id="ARBA00022741"/>
    </source>
</evidence>
<keyword evidence="3 7" id="KW-0547">Nucleotide-binding</keyword>
<accession>A0A9D4TQT9</accession>
<evidence type="ECO:0000259" key="9">
    <source>
        <dbReference type="PROSITE" id="PS50011"/>
    </source>
</evidence>
<gene>
    <name evidence="11" type="ORF">D9Q98_003808</name>
</gene>
<evidence type="ECO:0000259" key="10">
    <source>
        <dbReference type="PROSITE" id="PS50222"/>
    </source>
</evidence>
<evidence type="ECO:0000313" key="11">
    <source>
        <dbReference type="EMBL" id="KAI3432247.1"/>
    </source>
</evidence>
<reference evidence="11" key="1">
    <citation type="journal article" date="2019" name="Plant J.">
        <title>Chlorella vulgaris genome assembly and annotation reveals the molecular basis for metabolic acclimation to high light conditions.</title>
        <authorList>
            <person name="Cecchin M."/>
            <person name="Marcolungo L."/>
            <person name="Rossato M."/>
            <person name="Girolomoni L."/>
            <person name="Cosentino E."/>
            <person name="Cuine S."/>
            <person name="Li-Beisson Y."/>
            <person name="Delledonne M."/>
            <person name="Ballottari M."/>
        </authorList>
    </citation>
    <scope>NUCLEOTIDE SEQUENCE</scope>
    <source>
        <strain evidence="11">211/11P</strain>
    </source>
</reference>
<keyword evidence="4" id="KW-0418">Kinase</keyword>
<dbReference type="Proteomes" id="UP001055712">
    <property type="component" value="Unassembled WGS sequence"/>
</dbReference>
<dbReference type="Gene3D" id="3.30.200.20">
    <property type="entry name" value="Phosphorylase Kinase, domain 1"/>
    <property type="match status" value="1"/>
</dbReference>
<dbReference type="InterPro" id="IPR011992">
    <property type="entry name" value="EF-hand-dom_pair"/>
</dbReference>
<keyword evidence="12" id="KW-1185">Reference proteome</keyword>
<evidence type="ECO:0000313" key="12">
    <source>
        <dbReference type="Proteomes" id="UP001055712"/>
    </source>
</evidence>
<evidence type="ECO:0008006" key="13">
    <source>
        <dbReference type="Google" id="ProtNLM"/>
    </source>
</evidence>
<dbReference type="PROSITE" id="PS00018">
    <property type="entry name" value="EF_HAND_1"/>
    <property type="match status" value="1"/>
</dbReference>
<dbReference type="InterPro" id="IPR002048">
    <property type="entry name" value="EF_hand_dom"/>
</dbReference>
<feature type="domain" description="Protein kinase" evidence="9">
    <location>
        <begin position="91"/>
        <end position="364"/>
    </location>
</feature>
<feature type="domain" description="EF-hand" evidence="10">
    <location>
        <begin position="510"/>
        <end position="545"/>
    </location>
</feature>
<dbReference type="PROSITE" id="PS50011">
    <property type="entry name" value="PROTEIN_KINASE_DOM"/>
    <property type="match status" value="1"/>
</dbReference>
<dbReference type="PROSITE" id="PS50222">
    <property type="entry name" value="EF_HAND_2"/>
    <property type="match status" value="1"/>
</dbReference>
<dbReference type="InterPro" id="IPR008271">
    <property type="entry name" value="Ser/Thr_kinase_AS"/>
</dbReference>
<dbReference type="Pfam" id="PF00069">
    <property type="entry name" value="Pkinase"/>
    <property type="match status" value="1"/>
</dbReference>
<evidence type="ECO:0000256" key="7">
    <source>
        <dbReference type="PROSITE-ProRule" id="PRU10141"/>
    </source>
</evidence>
<feature type="region of interest" description="Disordered" evidence="8">
    <location>
        <begin position="50"/>
        <end position="80"/>
    </location>
</feature>
<dbReference type="GO" id="GO:0005509">
    <property type="term" value="F:calcium ion binding"/>
    <property type="evidence" value="ECO:0007669"/>
    <property type="project" value="InterPro"/>
</dbReference>
<sequence length="667" mass="72347">MAADVAKSTSPAGLWSNLRSVIPRWRSQPVSGKDARPAVQVAACAAAAAQDVPVDGTPHASPAQRERQDEQAQGAAPGLDFGYQRGLERRFRAVREVGKGGNGVVRVVQELSTGTEWALKSVPKVLTDPSLSDAKRAGHVEAVKREVEVLGRLRGCLNVAALEDVYEDDTHVHMVLELCRGGVLHHFIGETHYSERTVASYMRAVLRTLAQCHSQHILHRDVKPGNFLLASEDPAARLKAIDFGLAVFFSDEALPRTDLGLEGTPWFMAPETLRSEVYPASDVWAAGVTAHQLLTGRFPFDDRSNPFAPSLSKVWRSILVDDLDMKRGHWDGISSEAKDFVATLLNKDHSKRPSAREALQHPWLQGPGTSERGKGKKLSMGVVQRIQRYSQGSAFKRGVLDMIAEELLREGPDTAERAVPIGRGAVPIITDPQASPLEYLYEHLSFTDRSLVDREEVADGLAQLGYRLSAEEIERLLDQLDPGNTGKVGKSQVAASQMDWSVLQQNQTERWLKCVRRAFQDLDTDNDGIISSGDMVAMLRNKLPKAEVEAAVRHALHEAARRSEGSRHRGATGAAAALASCGEGSVHSTGSGGDSVRDGMSFRQFLRMLRAGSADSLDVYDDRYGSNGSYGSLGSLSGLAASSSLADKSMRGSCHAGSLLDPIREAA</sequence>
<dbReference type="SUPFAM" id="SSF56112">
    <property type="entry name" value="Protein kinase-like (PK-like)"/>
    <property type="match status" value="1"/>
</dbReference>
<comment type="caution">
    <text evidence="11">The sequence shown here is derived from an EMBL/GenBank/DDBJ whole genome shotgun (WGS) entry which is preliminary data.</text>
</comment>
<dbReference type="PROSITE" id="PS00108">
    <property type="entry name" value="PROTEIN_KINASE_ST"/>
    <property type="match status" value="1"/>
</dbReference>
<dbReference type="InterPro" id="IPR050205">
    <property type="entry name" value="CDPK_Ser/Thr_kinases"/>
</dbReference>
<organism evidence="11 12">
    <name type="scientific">Chlorella vulgaris</name>
    <name type="common">Green alga</name>
    <dbReference type="NCBI Taxonomy" id="3077"/>
    <lineage>
        <taxon>Eukaryota</taxon>
        <taxon>Viridiplantae</taxon>
        <taxon>Chlorophyta</taxon>
        <taxon>core chlorophytes</taxon>
        <taxon>Trebouxiophyceae</taxon>
        <taxon>Chlorellales</taxon>
        <taxon>Chlorellaceae</taxon>
        <taxon>Chlorella clade</taxon>
        <taxon>Chlorella</taxon>
    </lineage>
</organism>
<reference evidence="11" key="2">
    <citation type="submission" date="2020-11" db="EMBL/GenBank/DDBJ databases">
        <authorList>
            <person name="Cecchin M."/>
            <person name="Marcolungo L."/>
            <person name="Rossato M."/>
            <person name="Girolomoni L."/>
            <person name="Cosentino E."/>
            <person name="Cuine S."/>
            <person name="Li-Beisson Y."/>
            <person name="Delledonne M."/>
            <person name="Ballottari M."/>
        </authorList>
    </citation>
    <scope>NUCLEOTIDE SEQUENCE</scope>
    <source>
        <strain evidence="11">211/11P</strain>
        <tissue evidence="11">Whole cell</tissue>
    </source>
</reference>
<evidence type="ECO:0000256" key="2">
    <source>
        <dbReference type="ARBA" id="ARBA00022679"/>
    </source>
</evidence>
<dbReference type="Gene3D" id="1.10.238.10">
    <property type="entry name" value="EF-hand"/>
    <property type="match status" value="1"/>
</dbReference>
<keyword evidence="5" id="KW-0106">Calcium</keyword>
<dbReference type="PANTHER" id="PTHR24349">
    <property type="entry name" value="SERINE/THREONINE-PROTEIN KINASE"/>
    <property type="match status" value="1"/>
</dbReference>
<dbReference type="InterPro" id="IPR000719">
    <property type="entry name" value="Prot_kinase_dom"/>
</dbReference>
<dbReference type="InterPro" id="IPR018247">
    <property type="entry name" value="EF_Hand_1_Ca_BS"/>
</dbReference>
<dbReference type="SMART" id="SM00220">
    <property type="entry name" value="S_TKc"/>
    <property type="match status" value="1"/>
</dbReference>
<evidence type="ECO:0000256" key="4">
    <source>
        <dbReference type="ARBA" id="ARBA00022777"/>
    </source>
</evidence>
<evidence type="ECO:0000256" key="5">
    <source>
        <dbReference type="ARBA" id="ARBA00022837"/>
    </source>
</evidence>
<dbReference type="GO" id="GO:0005524">
    <property type="term" value="F:ATP binding"/>
    <property type="evidence" value="ECO:0007669"/>
    <property type="project" value="UniProtKB-UniRule"/>
</dbReference>
<evidence type="ECO:0000256" key="1">
    <source>
        <dbReference type="ARBA" id="ARBA00022527"/>
    </source>
</evidence>
<evidence type="ECO:0000256" key="6">
    <source>
        <dbReference type="ARBA" id="ARBA00022840"/>
    </source>
</evidence>
<dbReference type="SUPFAM" id="SSF47473">
    <property type="entry name" value="EF-hand"/>
    <property type="match status" value="1"/>
</dbReference>
<dbReference type="InterPro" id="IPR017441">
    <property type="entry name" value="Protein_kinase_ATP_BS"/>
</dbReference>
<dbReference type="OrthoDB" id="40902at2759"/>
<dbReference type="SMART" id="SM00054">
    <property type="entry name" value="EFh"/>
    <property type="match status" value="1"/>
</dbReference>
<name>A0A9D4TQT9_CHLVU</name>
<dbReference type="EMBL" id="SIDB01000005">
    <property type="protein sequence ID" value="KAI3432247.1"/>
    <property type="molecule type" value="Genomic_DNA"/>
</dbReference>
<dbReference type="Gene3D" id="1.10.510.10">
    <property type="entry name" value="Transferase(Phosphotransferase) domain 1"/>
    <property type="match status" value="1"/>
</dbReference>
<evidence type="ECO:0000256" key="8">
    <source>
        <dbReference type="SAM" id="MobiDB-lite"/>
    </source>
</evidence>